<accession>A0ACD5V0F5</accession>
<name>A0ACD5V0F5_AVESA</name>
<proteinExistence type="predicted"/>
<dbReference type="EnsemblPlants" id="AVESA.00010b.r2.2DG0353560.1">
    <property type="protein sequence ID" value="AVESA.00010b.r2.2DG0353560.1.CDS"/>
    <property type="gene ID" value="AVESA.00010b.r2.2DG0353560"/>
</dbReference>
<reference evidence="1" key="1">
    <citation type="submission" date="2021-05" db="EMBL/GenBank/DDBJ databases">
        <authorList>
            <person name="Scholz U."/>
            <person name="Mascher M."/>
            <person name="Fiebig A."/>
        </authorList>
    </citation>
    <scope>NUCLEOTIDE SEQUENCE [LARGE SCALE GENOMIC DNA]</scope>
</reference>
<organism evidence="1 2">
    <name type="scientific">Avena sativa</name>
    <name type="common">Oat</name>
    <dbReference type="NCBI Taxonomy" id="4498"/>
    <lineage>
        <taxon>Eukaryota</taxon>
        <taxon>Viridiplantae</taxon>
        <taxon>Streptophyta</taxon>
        <taxon>Embryophyta</taxon>
        <taxon>Tracheophyta</taxon>
        <taxon>Spermatophyta</taxon>
        <taxon>Magnoliopsida</taxon>
        <taxon>Liliopsida</taxon>
        <taxon>Poales</taxon>
        <taxon>Poaceae</taxon>
        <taxon>BOP clade</taxon>
        <taxon>Pooideae</taxon>
        <taxon>Poodae</taxon>
        <taxon>Poeae</taxon>
        <taxon>Poeae Chloroplast Group 1 (Aveneae type)</taxon>
        <taxon>Aveninae</taxon>
        <taxon>Avena</taxon>
    </lineage>
</organism>
<sequence>MGWLRSLMAPLKKLWVRAHSAQKKKRGIYILYEDVKSCPCEDVQILWSILVESHPHPHPHPQPLRLKQ</sequence>
<evidence type="ECO:0000313" key="1">
    <source>
        <dbReference type="EnsemblPlants" id="AVESA.00010b.r2.2DG0353560.1.CDS"/>
    </source>
</evidence>
<protein>
    <submittedName>
        <fullName evidence="1">Uncharacterized protein</fullName>
    </submittedName>
</protein>
<reference evidence="1" key="2">
    <citation type="submission" date="2025-09" db="UniProtKB">
        <authorList>
            <consortium name="EnsemblPlants"/>
        </authorList>
    </citation>
    <scope>IDENTIFICATION</scope>
</reference>
<dbReference type="Proteomes" id="UP001732700">
    <property type="component" value="Chromosome 2D"/>
</dbReference>
<keyword evidence="2" id="KW-1185">Reference proteome</keyword>
<evidence type="ECO:0000313" key="2">
    <source>
        <dbReference type="Proteomes" id="UP001732700"/>
    </source>
</evidence>